<protein>
    <submittedName>
        <fullName evidence="2">GLPGLI family protein</fullName>
    </submittedName>
</protein>
<evidence type="ECO:0000256" key="1">
    <source>
        <dbReference type="SAM" id="SignalP"/>
    </source>
</evidence>
<keyword evidence="1" id="KW-0732">Signal</keyword>
<evidence type="ECO:0000313" key="3">
    <source>
        <dbReference type="Proteomes" id="UP000199149"/>
    </source>
</evidence>
<accession>A0A1I4VM50</accession>
<feature type="signal peptide" evidence="1">
    <location>
        <begin position="1"/>
        <end position="18"/>
    </location>
</feature>
<keyword evidence="3" id="KW-1185">Reference proteome</keyword>
<dbReference type="STRING" id="684065.SAMN05421738_105208"/>
<dbReference type="EMBL" id="FOUZ01000005">
    <property type="protein sequence ID" value="SFN02260.1"/>
    <property type="molecule type" value="Genomic_DNA"/>
</dbReference>
<name>A0A1I4VM50_9FLAO</name>
<gene>
    <name evidence="2" type="ORF">SAMN05421738_105208</name>
</gene>
<dbReference type="Proteomes" id="UP000199149">
    <property type="component" value="Unassembled WGS sequence"/>
</dbReference>
<evidence type="ECO:0000313" key="2">
    <source>
        <dbReference type="EMBL" id="SFN02260.1"/>
    </source>
</evidence>
<organism evidence="2 3">
    <name type="scientific">Algoriella xinjiangensis</name>
    <dbReference type="NCBI Taxonomy" id="684065"/>
    <lineage>
        <taxon>Bacteria</taxon>
        <taxon>Pseudomonadati</taxon>
        <taxon>Bacteroidota</taxon>
        <taxon>Flavobacteriia</taxon>
        <taxon>Flavobacteriales</taxon>
        <taxon>Weeksellaceae</taxon>
        <taxon>Algoriella</taxon>
    </lineage>
</organism>
<dbReference type="RefSeq" id="WP_092907672.1">
    <property type="nucleotide sequence ID" value="NZ_FOUZ01000005.1"/>
</dbReference>
<proteinExistence type="predicted"/>
<feature type="chain" id="PRO_5011636054" evidence="1">
    <location>
        <begin position="19"/>
        <end position="89"/>
    </location>
</feature>
<reference evidence="3" key="1">
    <citation type="submission" date="2016-10" db="EMBL/GenBank/DDBJ databases">
        <authorList>
            <person name="Varghese N."/>
            <person name="Submissions S."/>
        </authorList>
    </citation>
    <scope>NUCLEOTIDE SEQUENCE [LARGE SCALE GENOMIC DNA]</scope>
    <source>
        <strain evidence="3">XJ109</strain>
    </source>
</reference>
<sequence>MKNILFLTLILITTNVFSQPSIKTNITINAPDYSQIDYELSSFNIYYDYTIVKNIKQPEKVKAGTAILQVGKNYNKFIDVSSLKKDSIN</sequence>
<dbReference type="AlphaFoldDB" id="A0A1I4VM50"/>